<evidence type="ECO:0000313" key="1">
    <source>
        <dbReference type="EMBL" id="ALS23152.1"/>
    </source>
</evidence>
<protein>
    <submittedName>
        <fullName evidence="1">Peptidase U32</fullName>
    </submittedName>
</protein>
<dbReference type="PANTHER" id="PTHR30217">
    <property type="entry name" value="PEPTIDASE U32 FAMILY"/>
    <property type="match status" value="1"/>
</dbReference>
<keyword evidence="2" id="KW-1185">Reference proteome</keyword>
<dbReference type="RefSeq" id="WP_054818998.1">
    <property type="nucleotide sequence ID" value="NZ_CP013652.1"/>
</dbReference>
<dbReference type="KEGG" id="pnp:IJ22_27790"/>
<dbReference type="Pfam" id="PF01136">
    <property type="entry name" value="Peptidase_U32"/>
    <property type="match status" value="1"/>
</dbReference>
<evidence type="ECO:0000313" key="2">
    <source>
        <dbReference type="Proteomes" id="UP000061660"/>
    </source>
</evidence>
<dbReference type="PANTHER" id="PTHR30217:SF7">
    <property type="entry name" value="TRNA HYDROXYLATION PROTEIN P2"/>
    <property type="match status" value="1"/>
</dbReference>
<dbReference type="Proteomes" id="UP000061660">
    <property type="component" value="Chromosome"/>
</dbReference>
<reference evidence="2" key="1">
    <citation type="submission" date="2015-12" db="EMBL/GenBank/DDBJ databases">
        <title>Complete genome sequences of two moderately thermophilic Paenibacillus species.</title>
        <authorList>
            <person name="Butler R.III."/>
            <person name="Wang J."/>
            <person name="Stark B.C."/>
            <person name="Pombert J.-F."/>
        </authorList>
    </citation>
    <scope>NUCLEOTIDE SEQUENCE [LARGE SCALE GENOMIC DNA]</scope>
    <source>
        <strain evidence="2">32O-Y</strain>
    </source>
</reference>
<accession>A0A0U2M5N0</accession>
<dbReference type="STRING" id="162209.IJ22_27790"/>
<dbReference type="InterPro" id="IPR001539">
    <property type="entry name" value="Peptidase_U32"/>
</dbReference>
<dbReference type="EMBL" id="CP013652">
    <property type="protein sequence ID" value="ALS23152.1"/>
    <property type="molecule type" value="Genomic_DNA"/>
</dbReference>
<gene>
    <name evidence="1" type="ORF">IJ22_27790</name>
</gene>
<name>A0A0U2M5N0_9BACL</name>
<dbReference type="AlphaFoldDB" id="A0A0U2M5N0"/>
<dbReference type="PATRIC" id="fig|162209.4.peg.2960"/>
<proteinExistence type="predicted"/>
<dbReference type="OrthoDB" id="9807498at2"/>
<reference evidence="1 2" key="2">
    <citation type="journal article" date="2016" name="Genome Announc.">
        <title>Complete Genome Sequences of Two Interactive Moderate Thermophiles, Paenibacillus napthalenovorans 32O-Y and Paenibacillus sp. 32O-W.</title>
        <authorList>
            <person name="Butler R.R.III."/>
            <person name="Wang J."/>
            <person name="Stark B.C."/>
            <person name="Pombert J.F."/>
        </authorList>
    </citation>
    <scope>NUCLEOTIDE SEQUENCE [LARGE SCALE GENOMIC DNA]</scope>
    <source>
        <strain evidence="1 2">32O-Y</strain>
    </source>
</reference>
<organism evidence="1 2">
    <name type="scientific">Paenibacillus naphthalenovorans</name>
    <dbReference type="NCBI Taxonomy" id="162209"/>
    <lineage>
        <taxon>Bacteria</taxon>
        <taxon>Bacillati</taxon>
        <taxon>Bacillota</taxon>
        <taxon>Bacilli</taxon>
        <taxon>Bacillales</taxon>
        <taxon>Paenibacillaceae</taxon>
        <taxon>Paenibacillus</taxon>
    </lineage>
</organism>
<sequence length="313" mass="35873">MKKPELLISSGSAEEAQRYIKAGADAVVVGEHKFGIRLPGEVTTEELRRLVPWAHGHGAKVYVAVNNIMDNGVLPDLEAYLSKLQEIGPDALVFGDPAVLMAVRSAAPGMPLHWNAEMTSTNYATARYWRRKGAVRMVLARELNLEETIDIKRQLADEMEVQVQVHGMTNIYHSKRSLLTIYKEHRGRPEELQKLSLGMEEGLFLIEQERQDERYPVYEDENGTHIMSSDDICMLDSLHELMEGEIDSFKVEGLLKSAEYNETVIRSYRQAIDAYVADPERYEFNEEWLDAIRALQDPRRELSYGFFFKEQVY</sequence>
<dbReference type="InterPro" id="IPR051454">
    <property type="entry name" value="RNA/ubiquinone_mod_enzymes"/>
</dbReference>